<organism evidence="1 2">
    <name type="scientific">Streptomyces polyrhachis</name>
    <dbReference type="NCBI Taxonomy" id="1282885"/>
    <lineage>
        <taxon>Bacteria</taxon>
        <taxon>Bacillati</taxon>
        <taxon>Actinomycetota</taxon>
        <taxon>Actinomycetes</taxon>
        <taxon>Kitasatosporales</taxon>
        <taxon>Streptomycetaceae</taxon>
        <taxon>Streptomyces</taxon>
    </lineage>
</organism>
<sequence>MDDQLRRVRIVSGSVGGWVEVDGLDVSRQVSGYSLRQRAGQAVDLVLHLSPAGQGEFDGLVRVAIGVSHDPGPAAAAFLAAIDARELERHVLARHDLLDGGPYEMTRGMLGLLREWALGQGAPEVVA</sequence>
<dbReference type="RefSeq" id="WP_386415617.1">
    <property type="nucleotide sequence ID" value="NZ_JBHSZO010000023.1"/>
</dbReference>
<dbReference type="Proteomes" id="UP001596413">
    <property type="component" value="Unassembled WGS sequence"/>
</dbReference>
<gene>
    <name evidence="1" type="ORF">ACFQLX_16050</name>
</gene>
<comment type="caution">
    <text evidence="1">The sequence shown here is derived from an EMBL/GenBank/DDBJ whole genome shotgun (WGS) entry which is preliminary data.</text>
</comment>
<evidence type="ECO:0000313" key="2">
    <source>
        <dbReference type="Proteomes" id="UP001596413"/>
    </source>
</evidence>
<proteinExistence type="predicted"/>
<evidence type="ECO:0000313" key="1">
    <source>
        <dbReference type="EMBL" id="MFC7219664.1"/>
    </source>
</evidence>
<dbReference type="EMBL" id="JBHSZO010000023">
    <property type="protein sequence ID" value="MFC7219664.1"/>
    <property type="molecule type" value="Genomic_DNA"/>
</dbReference>
<name>A0ABW2GHM2_9ACTN</name>
<protein>
    <submittedName>
        <fullName evidence="1">Uncharacterized protein</fullName>
    </submittedName>
</protein>
<accession>A0ABW2GHM2</accession>
<keyword evidence="2" id="KW-1185">Reference proteome</keyword>
<reference evidence="2" key="1">
    <citation type="journal article" date="2019" name="Int. J. Syst. Evol. Microbiol.">
        <title>The Global Catalogue of Microorganisms (GCM) 10K type strain sequencing project: providing services to taxonomists for standard genome sequencing and annotation.</title>
        <authorList>
            <consortium name="The Broad Institute Genomics Platform"/>
            <consortium name="The Broad Institute Genome Sequencing Center for Infectious Disease"/>
            <person name="Wu L."/>
            <person name="Ma J."/>
        </authorList>
    </citation>
    <scope>NUCLEOTIDE SEQUENCE [LARGE SCALE GENOMIC DNA]</scope>
    <source>
        <strain evidence="2">CGMCC 1.13681</strain>
    </source>
</reference>